<comment type="caution">
    <text evidence="8">The sequence shown here is derived from an EMBL/GenBank/DDBJ whole genome shotgun (WGS) entry which is preliminary data.</text>
</comment>
<dbReference type="InterPro" id="IPR015421">
    <property type="entry name" value="PyrdxlP-dep_Trfase_major"/>
</dbReference>
<dbReference type="SUPFAM" id="SSF53383">
    <property type="entry name" value="PLP-dependent transferases"/>
    <property type="match status" value="1"/>
</dbReference>
<gene>
    <name evidence="8" type="ORF">AKO1_009827</name>
</gene>
<dbReference type="InterPro" id="IPR004839">
    <property type="entry name" value="Aminotransferase_I/II_large"/>
</dbReference>
<dbReference type="GO" id="GO:1901605">
    <property type="term" value="P:alpha-amino acid metabolic process"/>
    <property type="evidence" value="ECO:0007669"/>
    <property type="project" value="TreeGrafter"/>
</dbReference>
<dbReference type="CDD" id="cd00609">
    <property type="entry name" value="AAT_like"/>
    <property type="match status" value="1"/>
</dbReference>
<feature type="domain" description="Aminotransferase class I/classII large" evidence="7">
    <location>
        <begin position="67"/>
        <end position="408"/>
    </location>
</feature>
<evidence type="ECO:0000256" key="3">
    <source>
        <dbReference type="ARBA" id="ARBA00011738"/>
    </source>
</evidence>
<evidence type="ECO:0000256" key="1">
    <source>
        <dbReference type="ARBA" id="ARBA00001933"/>
    </source>
</evidence>
<dbReference type="GO" id="GO:0030170">
    <property type="term" value="F:pyridoxal phosphate binding"/>
    <property type="evidence" value="ECO:0007669"/>
    <property type="project" value="InterPro"/>
</dbReference>
<sequence>MVKFSSFLSRVSTLREPSPIRYLLRSPGMFKFAGGLPNPEGFPFEKITFKLKDGTQFNIEEQDLNYAFQYSNTEGIQPLLEFIHSHQLLKHEPKYSDWDVTVTTGSQDALSKSFEMLLNSGQGDTIIVETPCYTGALAALTPLEPNIITTPIDANGIIPELLEDIIKGHYAKNPTKKIKFLYCVPTGQNPSGATLTIDRKKKIYELATRYDFLILEDDPYFYLNLEVRQQNVPLSSDVSFLSMDLDGRVLRFDSLSKVLSSGLRIGWVTGHKELVERIHLHMQTNSLHTSGLSQKTVSKLLGTVWGVKGLENHVDLIQSLYRKQRDLFVKIIDKHLSQYVTYSVPTAGMFLWMKFNNIEDSKKFIEEKTKLKRVLFVPGQAFDPLYKPGPYARASFSIETAENMEDACIALKECFEQEYRERGIPLPK</sequence>
<protein>
    <submittedName>
        <fullName evidence="8">2-aminoadipate aminotransferase</fullName>
    </submittedName>
</protein>
<evidence type="ECO:0000313" key="9">
    <source>
        <dbReference type="Proteomes" id="UP001431209"/>
    </source>
</evidence>
<accession>A0AAW2ZM02</accession>
<dbReference type="AlphaFoldDB" id="A0AAW2ZM02"/>
<evidence type="ECO:0000256" key="5">
    <source>
        <dbReference type="ARBA" id="ARBA00022679"/>
    </source>
</evidence>
<dbReference type="InterPro" id="IPR015424">
    <property type="entry name" value="PyrdxlP-dep_Trfase"/>
</dbReference>
<evidence type="ECO:0000256" key="6">
    <source>
        <dbReference type="ARBA" id="ARBA00022898"/>
    </source>
</evidence>
<dbReference type="EMBL" id="JAOPGA020001734">
    <property type="protein sequence ID" value="KAL0490892.1"/>
    <property type="molecule type" value="Genomic_DNA"/>
</dbReference>
<dbReference type="Gene3D" id="3.40.640.10">
    <property type="entry name" value="Type I PLP-dependent aspartate aminotransferase-like (Major domain)"/>
    <property type="match status" value="1"/>
</dbReference>
<evidence type="ECO:0000313" key="8">
    <source>
        <dbReference type="EMBL" id="KAL0490892.1"/>
    </source>
</evidence>
<comment type="subunit">
    <text evidence="3">Homodimer.</text>
</comment>
<dbReference type="InterPro" id="IPR050859">
    <property type="entry name" value="Class-I_PLP-dep_aminotransf"/>
</dbReference>
<keyword evidence="5" id="KW-0808">Transferase</keyword>
<keyword evidence="6" id="KW-0663">Pyridoxal phosphate</keyword>
<dbReference type="Proteomes" id="UP001431209">
    <property type="component" value="Unassembled WGS sequence"/>
</dbReference>
<dbReference type="Pfam" id="PF00155">
    <property type="entry name" value="Aminotran_1_2"/>
    <property type="match status" value="1"/>
</dbReference>
<dbReference type="PANTHER" id="PTHR42790:SF19">
    <property type="entry name" value="KYNURENINE_ALPHA-AMINOADIPATE AMINOTRANSFERASE, MITOCHONDRIAL"/>
    <property type="match status" value="1"/>
</dbReference>
<evidence type="ECO:0000256" key="2">
    <source>
        <dbReference type="ARBA" id="ARBA00007441"/>
    </source>
</evidence>
<dbReference type="PANTHER" id="PTHR42790">
    <property type="entry name" value="AMINOTRANSFERASE"/>
    <property type="match status" value="1"/>
</dbReference>
<organism evidence="8 9">
    <name type="scientific">Acrasis kona</name>
    <dbReference type="NCBI Taxonomy" id="1008807"/>
    <lineage>
        <taxon>Eukaryota</taxon>
        <taxon>Discoba</taxon>
        <taxon>Heterolobosea</taxon>
        <taxon>Tetramitia</taxon>
        <taxon>Eutetramitia</taxon>
        <taxon>Acrasidae</taxon>
        <taxon>Acrasis</taxon>
    </lineage>
</organism>
<proteinExistence type="inferred from homology"/>
<comment type="similarity">
    <text evidence="2">Belongs to the class-I pyridoxal-phosphate-dependent aminotransferase family.</text>
</comment>
<comment type="cofactor">
    <cofactor evidence="1">
        <name>pyridoxal 5'-phosphate</name>
        <dbReference type="ChEBI" id="CHEBI:597326"/>
    </cofactor>
</comment>
<reference evidence="8 9" key="1">
    <citation type="submission" date="2024-03" db="EMBL/GenBank/DDBJ databases">
        <title>The Acrasis kona genome and developmental transcriptomes reveal deep origins of eukaryotic multicellular pathways.</title>
        <authorList>
            <person name="Sheikh S."/>
            <person name="Fu C.-J."/>
            <person name="Brown M.W."/>
            <person name="Baldauf S.L."/>
        </authorList>
    </citation>
    <scope>NUCLEOTIDE SEQUENCE [LARGE SCALE GENOMIC DNA]</scope>
    <source>
        <strain evidence="8 9">ATCC MYA-3509</strain>
    </source>
</reference>
<keyword evidence="9" id="KW-1185">Reference proteome</keyword>
<name>A0AAW2ZM02_9EUKA</name>
<keyword evidence="4 8" id="KW-0032">Aminotransferase</keyword>
<dbReference type="FunFam" id="3.40.640.10:FF:000053">
    <property type="entry name" value="Aminotransferase, class I"/>
    <property type="match status" value="1"/>
</dbReference>
<evidence type="ECO:0000256" key="4">
    <source>
        <dbReference type="ARBA" id="ARBA00022576"/>
    </source>
</evidence>
<evidence type="ECO:0000259" key="7">
    <source>
        <dbReference type="Pfam" id="PF00155"/>
    </source>
</evidence>
<dbReference type="GO" id="GO:0008483">
    <property type="term" value="F:transaminase activity"/>
    <property type="evidence" value="ECO:0007669"/>
    <property type="project" value="UniProtKB-KW"/>
</dbReference>